<protein>
    <recommendedName>
        <fullName evidence="3">DUF309 domain-containing protein</fullName>
    </recommendedName>
</protein>
<dbReference type="PANTHER" id="PTHR34796:SF1">
    <property type="entry name" value="EXPRESSED PROTEIN"/>
    <property type="match status" value="1"/>
</dbReference>
<evidence type="ECO:0000313" key="2">
    <source>
        <dbReference type="Proteomes" id="UP001415857"/>
    </source>
</evidence>
<organism evidence="1 2">
    <name type="scientific">Liquidambar formosana</name>
    <name type="common">Formosan gum</name>
    <dbReference type="NCBI Taxonomy" id="63359"/>
    <lineage>
        <taxon>Eukaryota</taxon>
        <taxon>Viridiplantae</taxon>
        <taxon>Streptophyta</taxon>
        <taxon>Embryophyta</taxon>
        <taxon>Tracheophyta</taxon>
        <taxon>Spermatophyta</taxon>
        <taxon>Magnoliopsida</taxon>
        <taxon>eudicotyledons</taxon>
        <taxon>Gunneridae</taxon>
        <taxon>Pentapetalae</taxon>
        <taxon>Saxifragales</taxon>
        <taxon>Altingiaceae</taxon>
        <taxon>Liquidambar</taxon>
    </lineage>
</organism>
<dbReference type="AlphaFoldDB" id="A0AAP0S6F8"/>
<dbReference type="InterPro" id="IPR023203">
    <property type="entry name" value="TTHA0068_sf"/>
</dbReference>
<sequence>MAISSNPLKLPFLSSFSPASTGSILLAPHNYLNYCSLSLNPKSHADLLKHTSRCDSLRISYRFSSDGSSIADDDDDTQGCSFDEAVALFNNRDYYRCHDFLEALWNNAEEPIRTLIHGILQCAVGFHHLFNQNHRGAMMELGEGLCKLRKMNFDSGPFHQFEREISVVLDLFIKLR</sequence>
<evidence type="ECO:0008006" key="3">
    <source>
        <dbReference type="Google" id="ProtNLM"/>
    </source>
</evidence>
<comment type="caution">
    <text evidence="1">The sequence shown here is derived from an EMBL/GenBank/DDBJ whole genome shotgun (WGS) entry which is preliminary data.</text>
</comment>
<dbReference type="Pfam" id="PF03745">
    <property type="entry name" value="DUF309"/>
    <property type="match status" value="1"/>
</dbReference>
<dbReference type="SUPFAM" id="SSF140663">
    <property type="entry name" value="TTHA0068-like"/>
    <property type="match status" value="1"/>
</dbReference>
<reference evidence="1 2" key="1">
    <citation type="journal article" date="2024" name="Plant J.">
        <title>Genome sequences and population genomics reveal climatic adaptation and genomic divergence between two closely related sweetgum species.</title>
        <authorList>
            <person name="Xu W.Q."/>
            <person name="Ren C.Q."/>
            <person name="Zhang X.Y."/>
            <person name="Comes H.P."/>
            <person name="Liu X.H."/>
            <person name="Li Y.G."/>
            <person name="Kettle C.J."/>
            <person name="Jalonen R."/>
            <person name="Gaisberger H."/>
            <person name="Ma Y.Z."/>
            <person name="Qiu Y.X."/>
        </authorList>
    </citation>
    <scope>NUCLEOTIDE SEQUENCE [LARGE SCALE GENOMIC DNA]</scope>
    <source>
        <strain evidence="1">Hangzhou</strain>
    </source>
</reference>
<gene>
    <name evidence="1" type="ORF">L1049_008506</name>
</gene>
<dbReference type="PANTHER" id="PTHR34796">
    <property type="entry name" value="EXPRESSED PROTEIN"/>
    <property type="match status" value="1"/>
</dbReference>
<name>A0AAP0S6F8_LIQFO</name>
<dbReference type="InterPro" id="IPR005500">
    <property type="entry name" value="DUF309"/>
</dbReference>
<dbReference type="Gene3D" id="1.10.3450.10">
    <property type="entry name" value="TTHA0068-like"/>
    <property type="match status" value="1"/>
</dbReference>
<evidence type="ECO:0000313" key="1">
    <source>
        <dbReference type="EMBL" id="KAK9290339.1"/>
    </source>
</evidence>
<proteinExistence type="predicted"/>
<dbReference type="EMBL" id="JBBPBK010000002">
    <property type="protein sequence ID" value="KAK9290339.1"/>
    <property type="molecule type" value="Genomic_DNA"/>
</dbReference>
<accession>A0AAP0S6F8</accession>
<keyword evidence="2" id="KW-1185">Reference proteome</keyword>
<dbReference type="Proteomes" id="UP001415857">
    <property type="component" value="Unassembled WGS sequence"/>
</dbReference>